<protein>
    <submittedName>
        <fullName evidence="1">Uncharacterized protein</fullName>
    </submittedName>
</protein>
<organism evidence="1 2">
    <name type="scientific">Rhodococcus ruber</name>
    <dbReference type="NCBI Taxonomy" id="1830"/>
    <lineage>
        <taxon>Bacteria</taxon>
        <taxon>Bacillati</taxon>
        <taxon>Actinomycetota</taxon>
        <taxon>Actinomycetes</taxon>
        <taxon>Mycobacteriales</taxon>
        <taxon>Nocardiaceae</taxon>
        <taxon>Rhodococcus</taxon>
    </lineage>
</organism>
<evidence type="ECO:0000313" key="1">
    <source>
        <dbReference type="EMBL" id="CDZ87741.1"/>
    </source>
</evidence>
<proteinExistence type="predicted"/>
<name>A0A098BJ75_9NOCA</name>
<evidence type="ECO:0000313" key="2">
    <source>
        <dbReference type="Proteomes" id="UP000042997"/>
    </source>
</evidence>
<dbReference type="EMBL" id="CCSD01000043">
    <property type="protein sequence ID" value="CDZ87741.1"/>
    <property type="molecule type" value="Genomic_DNA"/>
</dbReference>
<accession>A0A098BJ75</accession>
<dbReference type="AlphaFoldDB" id="A0A098BJ75"/>
<gene>
    <name evidence="1" type="ORF">RHRU231_330198</name>
</gene>
<sequence>MIGSLLDLITPILELIADLGSGSAD</sequence>
<dbReference type="Proteomes" id="UP000042997">
    <property type="component" value="Unassembled WGS sequence"/>
</dbReference>
<reference evidence="1 2" key="1">
    <citation type="journal article" date="2014" name="Genome Announc.">
        <title>Draft Genome Sequence of Propane- and Butane-Oxidizing Actinobacterium Rhodococcus ruber IEGM 231.</title>
        <authorList>
            <person name="Ivshina I.B."/>
            <person name="Kuyukina M.S."/>
            <person name="Krivoruchko A.V."/>
            <person name="Barbe V."/>
            <person name="Fischer C."/>
        </authorList>
    </citation>
    <scope>NUCLEOTIDE SEQUENCE [LARGE SCALE GENOMIC DNA]</scope>
</reference>